<evidence type="ECO:0000313" key="3">
    <source>
        <dbReference type="EMBL" id="CAB4322880.1"/>
    </source>
</evidence>
<organism evidence="3">
    <name type="scientific">freshwater metagenome</name>
    <dbReference type="NCBI Taxonomy" id="449393"/>
    <lineage>
        <taxon>unclassified sequences</taxon>
        <taxon>metagenomes</taxon>
        <taxon>ecological metagenomes</taxon>
    </lineage>
</organism>
<dbReference type="GO" id="GO:0005524">
    <property type="term" value="F:ATP binding"/>
    <property type="evidence" value="ECO:0007669"/>
    <property type="project" value="InterPro"/>
</dbReference>
<protein>
    <submittedName>
        <fullName evidence="3">Unannotated protein</fullName>
    </submittedName>
</protein>
<dbReference type="InterPro" id="IPR025723">
    <property type="entry name" value="ArsA/GET3_ATPase-like"/>
</dbReference>
<dbReference type="InterPro" id="IPR016300">
    <property type="entry name" value="ATPase_ArsA/GET3"/>
</dbReference>
<dbReference type="GO" id="GO:0016887">
    <property type="term" value="F:ATP hydrolysis activity"/>
    <property type="evidence" value="ECO:0007669"/>
    <property type="project" value="InterPro"/>
</dbReference>
<dbReference type="PANTHER" id="PTHR10803">
    <property type="entry name" value="ARSENICAL PUMP-DRIVING ATPASE ARSENITE-TRANSLOCATING ATPASE"/>
    <property type="match status" value="1"/>
</dbReference>
<evidence type="ECO:0000259" key="2">
    <source>
        <dbReference type="Pfam" id="PF02374"/>
    </source>
</evidence>
<comment type="similarity">
    <text evidence="1">Belongs to the arsA ATPase family.</text>
</comment>
<dbReference type="Gene3D" id="3.40.50.300">
    <property type="entry name" value="P-loop containing nucleotide triphosphate hydrolases"/>
    <property type="match status" value="1"/>
</dbReference>
<name>A0A6J5Y9N0_9ZZZZ</name>
<dbReference type="AlphaFoldDB" id="A0A6J5Y9N0"/>
<dbReference type="EMBL" id="CAEMXZ010000018">
    <property type="protein sequence ID" value="CAB4322880.1"/>
    <property type="molecule type" value="Genomic_DNA"/>
</dbReference>
<dbReference type="Pfam" id="PF02374">
    <property type="entry name" value="ArsA_ATPase"/>
    <property type="match status" value="1"/>
</dbReference>
<reference evidence="3" key="1">
    <citation type="submission" date="2020-05" db="EMBL/GenBank/DDBJ databases">
        <authorList>
            <person name="Chiriac C."/>
            <person name="Salcher M."/>
            <person name="Ghai R."/>
            <person name="Kavagutti S V."/>
        </authorList>
    </citation>
    <scope>NUCLEOTIDE SEQUENCE</scope>
</reference>
<sequence>MDPAHFFAASRVLIVAGKGGVGKTTVCATLAGAASEAGLSVLIVRLTPGGALHRLFGAAPITSNGSLLRAAGEGRGPITGRLVTPDDALLDYLEDHGLQRITKRLVTSGALDVVTTAAPGIRDLLVLGRVKQLELARAADLIILDAPAAGHAVSFLRSPAGLRDAVTAGPIANQGIEVLEMLADPERCRVLLVTLPEETPVNELIETAFALEDDVGVQLGPVVVNGLAPRLEGLDLDIRQIVDNLGPSLAGTIDVPLLTALSEAAAFRTTWMDRQREQLDRLADQLPLPLISLPLQFSTDLGPTHLDDLIAALTTGLHQIAETVEQ</sequence>
<accession>A0A6J5Y9N0</accession>
<feature type="domain" description="ArsA/GET3 Anion-transporting ATPase-like" evidence="2">
    <location>
        <begin position="11"/>
        <end position="163"/>
    </location>
</feature>
<proteinExistence type="inferred from homology"/>
<gene>
    <name evidence="3" type="ORF">UFOPK1392_00621</name>
</gene>
<dbReference type="InterPro" id="IPR027417">
    <property type="entry name" value="P-loop_NTPase"/>
</dbReference>
<dbReference type="SUPFAM" id="SSF52540">
    <property type="entry name" value="P-loop containing nucleoside triphosphate hydrolases"/>
    <property type="match status" value="1"/>
</dbReference>
<dbReference type="PANTHER" id="PTHR10803:SF3">
    <property type="entry name" value="ATPASE GET3"/>
    <property type="match status" value="1"/>
</dbReference>
<evidence type="ECO:0000256" key="1">
    <source>
        <dbReference type="ARBA" id="ARBA00011040"/>
    </source>
</evidence>